<protein>
    <submittedName>
        <fullName evidence="2">Autophagy-related protein 16</fullName>
    </submittedName>
</protein>
<dbReference type="PANTHER" id="PTHR19878:SF8">
    <property type="entry name" value="AUTOPHAGY-RELATED 16, ISOFORM F"/>
    <property type="match status" value="1"/>
</dbReference>
<evidence type="ECO:0000313" key="2">
    <source>
        <dbReference type="EMBL" id="TNN63317.1"/>
    </source>
</evidence>
<proteinExistence type="predicted"/>
<keyword evidence="3" id="KW-1185">Reference proteome</keyword>
<reference evidence="2 3" key="1">
    <citation type="submission" date="2019-03" db="EMBL/GenBank/DDBJ databases">
        <title>First draft genome of Liparis tanakae, snailfish: a comprehensive survey of snailfish specific genes.</title>
        <authorList>
            <person name="Kim W."/>
            <person name="Song I."/>
            <person name="Jeong J.-H."/>
            <person name="Kim D."/>
            <person name="Kim S."/>
            <person name="Ryu S."/>
            <person name="Song J.Y."/>
            <person name="Lee S.K."/>
        </authorList>
    </citation>
    <scope>NUCLEOTIDE SEQUENCE [LARGE SCALE GENOMIC DNA]</scope>
    <source>
        <tissue evidence="2">Muscle</tissue>
    </source>
</reference>
<dbReference type="GO" id="GO:0000045">
    <property type="term" value="P:autophagosome assembly"/>
    <property type="evidence" value="ECO:0007669"/>
    <property type="project" value="InterPro"/>
</dbReference>
<dbReference type="InterPro" id="IPR045160">
    <property type="entry name" value="ATG16"/>
</dbReference>
<name>A0A4Z2HBQ3_9TELE</name>
<dbReference type="PANTHER" id="PTHR19878">
    <property type="entry name" value="AUTOPHAGY PROTEIN 16-LIKE"/>
    <property type="match status" value="1"/>
</dbReference>
<dbReference type="Proteomes" id="UP000314294">
    <property type="component" value="Unassembled WGS sequence"/>
</dbReference>
<dbReference type="Pfam" id="PF08614">
    <property type="entry name" value="ATG16"/>
    <property type="match status" value="1"/>
</dbReference>
<dbReference type="AlphaFoldDB" id="A0A4Z2HBQ3"/>
<evidence type="ECO:0000259" key="1">
    <source>
        <dbReference type="Pfam" id="PF08614"/>
    </source>
</evidence>
<dbReference type="InterPro" id="IPR013923">
    <property type="entry name" value="Autophagy-rel_prot_16_dom"/>
</dbReference>
<accession>A0A4Z2HBQ3</accession>
<comment type="caution">
    <text evidence="2">The sequence shown here is derived from an EMBL/GenBank/DDBJ whole genome shotgun (WGS) entry which is preliminary data.</text>
</comment>
<gene>
    <name evidence="2" type="primary">atg16_1</name>
    <name evidence="2" type="ORF">EYF80_026419</name>
</gene>
<organism evidence="2 3">
    <name type="scientific">Liparis tanakae</name>
    <name type="common">Tanaka's snailfish</name>
    <dbReference type="NCBI Taxonomy" id="230148"/>
    <lineage>
        <taxon>Eukaryota</taxon>
        <taxon>Metazoa</taxon>
        <taxon>Chordata</taxon>
        <taxon>Craniata</taxon>
        <taxon>Vertebrata</taxon>
        <taxon>Euteleostomi</taxon>
        <taxon>Actinopterygii</taxon>
        <taxon>Neopterygii</taxon>
        <taxon>Teleostei</taxon>
        <taxon>Neoteleostei</taxon>
        <taxon>Acanthomorphata</taxon>
        <taxon>Eupercaria</taxon>
        <taxon>Perciformes</taxon>
        <taxon>Cottioidei</taxon>
        <taxon>Cottales</taxon>
        <taxon>Liparidae</taxon>
        <taxon>Liparis</taxon>
    </lineage>
</organism>
<sequence length="397" mass="45025">MTSWKNHVRARLQQRDSTEKLPYVGVFTSLSQLEERFEVRKQILDDVQPKSFQRGGSEVGKNIRLLQLQLRESEHLEEKLSQTVSDLTTVLFLKEAELKYWQSRVSRYQQEALALAKGSKTLKATLSEFEFTVECQSKELAALRGEQRGLNEALAEAWREKEELLQRWLQEKREEAERVNKCNETQERWQRLAKRLKKHRLGEMRKEHVPIVTGSLSGETEPPTSVIQRMKNTTDVHPGPSDHSHVSAFAHPVSPENETRSRALCTSTGIMLTQVQSSSPQASNIERYPKWKTQQGVGRRKCLDEQRDSHLCHDGASGIPGGTGRNLTVHQTDFTTKQAVDVPTGTRRFTSNHKQKSAEAALSQAGETFLWFGRLDSDHSDTLRVLAATNCSAPSKA</sequence>
<feature type="domain" description="Autophagy-related protein 16" evidence="1">
    <location>
        <begin position="8"/>
        <end position="180"/>
    </location>
</feature>
<dbReference type="OrthoDB" id="8949486at2759"/>
<dbReference type="EMBL" id="SRLO01000275">
    <property type="protein sequence ID" value="TNN63317.1"/>
    <property type="molecule type" value="Genomic_DNA"/>
</dbReference>
<evidence type="ECO:0000313" key="3">
    <source>
        <dbReference type="Proteomes" id="UP000314294"/>
    </source>
</evidence>